<feature type="region of interest" description="Disordered" evidence="1">
    <location>
        <begin position="152"/>
        <end position="205"/>
    </location>
</feature>
<dbReference type="eggNOG" id="ENOG502S728">
    <property type="taxonomic scope" value="Eukaryota"/>
</dbReference>
<dbReference type="HOGENOM" id="CLU_019419_1_1_1"/>
<name>C4JNR4_UNCRE</name>
<feature type="region of interest" description="Disordered" evidence="1">
    <location>
        <begin position="383"/>
        <end position="406"/>
    </location>
</feature>
<dbReference type="OrthoDB" id="2351940at2759"/>
<dbReference type="AlphaFoldDB" id="C4JNR4"/>
<evidence type="ECO:0000313" key="2">
    <source>
        <dbReference type="EMBL" id="EEP79538.1"/>
    </source>
</evidence>
<evidence type="ECO:0000256" key="1">
    <source>
        <dbReference type="SAM" id="MobiDB-lite"/>
    </source>
</evidence>
<reference evidence="3" key="1">
    <citation type="journal article" date="2009" name="Genome Res.">
        <title>Comparative genomic analyses of the human fungal pathogens Coccidioides and their relatives.</title>
        <authorList>
            <person name="Sharpton T.J."/>
            <person name="Stajich J.E."/>
            <person name="Rounsley S.D."/>
            <person name="Gardner M.J."/>
            <person name="Wortman J.R."/>
            <person name="Jordar V.S."/>
            <person name="Maiti R."/>
            <person name="Kodira C.D."/>
            <person name="Neafsey D.E."/>
            <person name="Zeng Q."/>
            <person name="Hung C.-Y."/>
            <person name="McMahan C."/>
            <person name="Muszewska A."/>
            <person name="Grynberg M."/>
            <person name="Mandel M.A."/>
            <person name="Kellner E.M."/>
            <person name="Barker B.M."/>
            <person name="Galgiani J.N."/>
            <person name="Orbach M.J."/>
            <person name="Kirkland T.N."/>
            <person name="Cole G.T."/>
            <person name="Henn M.R."/>
            <person name="Birren B.W."/>
            <person name="Taylor J.W."/>
        </authorList>
    </citation>
    <scope>NUCLEOTIDE SEQUENCE [LARGE SCALE GENOMIC DNA]</scope>
    <source>
        <strain evidence="3">UAMH 1704</strain>
    </source>
</reference>
<feature type="compositionally biased region" description="Polar residues" evidence="1">
    <location>
        <begin position="392"/>
        <end position="404"/>
    </location>
</feature>
<feature type="compositionally biased region" description="Basic and acidic residues" evidence="1">
    <location>
        <begin position="189"/>
        <end position="200"/>
    </location>
</feature>
<sequence length="515" mass="57569">MPDGSDSPPASSTQPLSSHVSQSNEARLTLATQLRHLRELISELHDDDVTLRDRAWDAINREIDDIYPSTAASRLLDYRRSQRFVAGQTERRERLRRTIQQTSDVVQAHLLNSGSRRIRMNRDEDVSTITGARRPTDNTSNALRSAAIRQGAVHSTPSNLLNDNNEVPRLNPREHSPDTPSSRRQNKRVKLDSDDNREGPRGFSYGHYGQVVPGALEMHIHTCDGGPYGMDGRSSWPENILLNDNSLYRAKSTRCNIVLKHQGQTPFCLKKLVIKAPKSGFDGPAGIREGMVFVSMVSDEVLSRTARYHMFYSCRPLQPQPLRNSWQSHSQRYLTALRASLSSPQRTVLVHPAQVSSYENSSIISTDHNRGSRQSSPDFRVTLEQDDKSDDGSTADQQSENSAVNAEGVYENFIEALYPADDGTDTSDGELSDMSDHLLGEIRRVVRHSMGADPNDMGIRSRFLSSTVGLPAEPYTNEPEETSQNPAPEEILSPHARFFIRKDKSAVSIKFDPPV</sequence>
<feature type="region of interest" description="Disordered" evidence="1">
    <location>
        <begin position="1"/>
        <end position="24"/>
    </location>
</feature>
<dbReference type="OMA" id="WPENILR"/>
<keyword evidence="3" id="KW-1185">Reference proteome</keyword>
<dbReference type="InParanoid" id="C4JNR4"/>
<dbReference type="GeneID" id="8438370"/>
<dbReference type="RefSeq" id="XP_002544867.1">
    <property type="nucleotide sequence ID" value="XM_002544821.1"/>
</dbReference>
<dbReference type="EMBL" id="CH476616">
    <property type="protein sequence ID" value="EEP79538.1"/>
    <property type="molecule type" value="Genomic_DNA"/>
</dbReference>
<dbReference type="VEuPathDB" id="FungiDB:UREG_04384"/>
<dbReference type="STRING" id="336963.C4JNR4"/>
<feature type="region of interest" description="Disordered" evidence="1">
    <location>
        <begin position="118"/>
        <end position="140"/>
    </location>
</feature>
<accession>C4JNR4</accession>
<feature type="compositionally biased region" description="Polar residues" evidence="1">
    <location>
        <begin position="153"/>
        <end position="165"/>
    </location>
</feature>
<dbReference type="KEGG" id="ure:UREG_04384"/>
<evidence type="ECO:0000313" key="3">
    <source>
        <dbReference type="Proteomes" id="UP000002058"/>
    </source>
</evidence>
<dbReference type="Proteomes" id="UP000002058">
    <property type="component" value="Unassembled WGS sequence"/>
</dbReference>
<organism evidence="2 3">
    <name type="scientific">Uncinocarpus reesii (strain UAMH 1704)</name>
    <dbReference type="NCBI Taxonomy" id="336963"/>
    <lineage>
        <taxon>Eukaryota</taxon>
        <taxon>Fungi</taxon>
        <taxon>Dikarya</taxon>
        <taxon>Ascomycota</taxon>
        <taxon>Pezizomycotina</taxon>
        <taxon>Eurotiomycetes</taxon>
        <taxon>Eurotiomycetidae</taxon>
        <taxon>Onygenales</taxon>
        <taxon>Onygenaceae</taxon>
        <taxon>Uncinocarpus</taxon>
    </lineage>
</organism>
<feature type="compositionally biased region" description="Polar residues" evidence="1">
    <location>
        <begin position="8"/>
        <end position="24"/>
    </location>
</feature>
<proteinExistence type="predicted"/>
<protein>
    <submittedName>
        <fullName evidence="2">Uncharacterized protein</fullName>
    </submittedName>
</protein>
<gene>
    <name evidence="2" type="ORF">UREG_04384</name>
</gene>